<evidence type="ECO:0000313" key="2">
    <source>
        <dbReference type="Proteomes" id="UP000433788"/>
    </source>
</evidence>
<accession>A0A6N7QQU7</accession>
<name>A0A6N7QQU7_9GAMM</name>
<dbReference type="InterPro" id="IPR002187">
    <property type="entry name" value="N-reg_PII"/>
</dbReference>
<sequence length="105" mass="11731">MSVNKTDYRLLTIITEAALESRLIDALEQCGAPGYTIMDVRGKGDRGVRSAGWDQSGNIRVDVVCDEVTANRALAHVRDRFYENYAMIATLSPVEVLRPEKFSPR</sequence>
<dbReference type="Pfam" id="PF00543">
    <property type="entry name" value="P-II"/>
    <property type="match status" value="1"/>
</dbReference>
<keyword evidence="2" id="KW-1185">Reference proteome</keyword>
<dbReference type="AlphaFoldDB" id="A0A6N7QQU7"/>
<dbReference type="GO" id="GO:0006808">
    <property type="term" value="P:regulation of nitrogen utilization"/>
    <property type="evidence" value="ECO:0007669"/>
    <property type="project" value="InterPro"/>
</dbReference>
<dbReference type="InterPro" id="IPR011322">
    <property type="entry name" value="N-reg_PII-like_a/b"/>
</dbReference>
<dbReference type="RefSeq" id="WP_153719910.1">
    <property type="nucleotide sequence ID" value="NZ_WJPP01000004.1"/>
</dbReference>
<dbReference type="GO" id="GO:0030234">
    <property type="term" value="F:enzyme regulator activity"/>
    <property type="evidence" value="ECO:0007669"/>
    <property type="project" value="InterPro"/>
</dbReference>
<comment type="caution">
    <text evidence="1">The sequence shown here is derived from an EMBL/GenBank/DDBJ whole genome shotgun (WGS) entry which is preliminary data.</text>
</comment>
<evidence type="ECO:0000313" key="1">
    <source>
        <dbReference type="EMBL" id="MRH78895.1"/>
    </source>
</evidence>
<dbReference type="EMBL" id="WJPP01000004">
    <property type="protein sequence ID" value="MRH78895.1"/>
    <property type="molecule type" value="Genomic_DNA"/>
</dbReference>
<proteinExistence type="predicted"/>
<reference evidence="1 2" key="1">
    <citation type="submission" date="2019-11" db="EMBL/GenBank/DDBJ databases">
        <authorList>
            <person name="Zhang X.Y."/>
        </authorList>
    </citation>
    <scope>NUCLEOTIDE SEQUENCE [LARGE SCALE GENOMIC DNA]</scope>
    <source>
        <strain evidence="1 2">C176</strain>
    </source>
</reference>
<dbReference type="Proteomes" id="UP000433788">
    <property type="component" value="Unassembled WGS sequence"/>
</dbReference>
<dbReference type="SUPFAM" id="SSF54913">
    <property type="entry name" value="GlnB-like"/>
    <property type="match status" value="1"/>
</dbReference>
<dbReference type="InterPro" id="IPR015867">
    <property type="entry name" value="N-reg_PII/ATP_PRibTrfase_C"/>
</dbReference>
<protein>
    <submittedName>
        <fullName evidence="1">Transcriptional regulator</fullName>
    </submittedName>
</protein>
<organism evidence="1 2">
    <name type="scientific">Spiribacter salilacus</name>
    <dbReference type="NCBI Taxonomy" id="2664894"/>
    <lineage>
        <taxon>Bacteria</taxon>
        <taxon>Pseudomonadati</taxon>
        <taxon>Pseudomonadota</taxon>
        <taxon>Gammaproteobacteria</taxon>
        <taxon>Chromatiales</taxon>
        <taxon>Ectothiorhodospiraceae</taxon>
        <taxon>Spiribacter</taxon>
    </lineage>
</organism>
<dbReference type="Gene3D" id="3.30.70.120">
    <property type="match status" value="1"/>
</dbReference>
<gene>
    <name evidence="1" type="ORF">GH984_09255</name>
</gene>